<dbReference type="AlphaFoldDB" id="A0A251XPD1"/>
<evidence type="ECO:0000313" key="2">
    <source>
        <dbReference type="EMBL" id="OUE07377.1"/>
    </source>
</evidence>
<accession>A0A251XPD1</accession>
<protein>
    <submittedName>
        <fullName evidence="2">Uncharacterized protein</fullName>
    </submittedName>
</protein>
<dbReference type="Proteomes" id="UP000195106">
    <property type="component" value="Unassembled WGS sequence"/>
</dbReference>
<sequence length="62" mass="5963">MLAVAVVDPEAVAEDAAAADAADDAAALEALALAAATGQTVPTDVSGEHDRLETASSAATGR</sequence>
<name>A0A251XPD1_9MICO</name>
<gene>
    <name evidence="2" type="ORF">CMsap09_00415</name>
</gene>
<feature type="region of interest" description="Disordered" evidence="1">
    <location>
        <begin position="39"/>
        <end position="62"/>
    </location>
</feature>
<comment type="caution">
    <text evidence="2">The sequence shown here is derived from an EMBL/GenBank/DDBJ whole genome shotgun (WGS) entry which is preliminary data.</text>
</comment>
<organism evidence="2 3">
    <name type="scientific">Clavibacter michiganensis</name>
    <dbReference type="NCBI Taxonomy" id="28447"/>
    <lineage>
        <taxon>Bacteria</taxon>
        <taxon>Bacillati</taxon>
        <taxon>Actinomycetota</taxon>
        <taxon>Actinomycetes</taxon>
        <taxon>Micrococcales</taxon>
        <taxon>Microbacteriaceae</taxon>
        <taxon>Clavibacter</taxon>
    </lineage>
</organism>
<evidence type="ECO:0000313" key="3">
    <source>
        <dbReference type="Proteomes" id="UP000195106"/>
    </source>
</evidence>
<evidence type="ECO:0000256" key="1">
    <source>
        <dbReference type="SAM" id="MobiDB-lite"/>
    </source>
</evidence>
<proteinExistence type="predicted"/>
<reference evidence="2 3" key="1">
    <citation type="submission" date="2016-08" db="EMBL/GenBank/DDBJ databases">
        <title>Genome sequence of Clavibacter michiganensis spp. strain CASJ009.</title>
        <authorList>
            <person name="Thapa S.P."/>
            <person name="Coaker G."/>
        </authorList>
    </citation>
    <scope>NUCLEOTIDE SEQUENCE [LARGE SCALE GENOMIC DNA]</scope>
    <source>
        <strain evidence="2">CASJ009</strain>
    </source>
</reference>
<dbReference type="EMBL" id="MDHJ01000001">
    <property type="protein sequence ID" value="OUE07377.1"/>
    <property type="molecule type" value="Genomic_DNA"/>
</dbReference>